<sequence length="733" mass="81631">MDLWAESNGPPRKKIRKGTKSCIECGFYESRRRKIRCTYDPDRPATCHECRLRGAACIDQAHSKGDCAPVVGYGQGEQRYSLRERVAHLESVVQELAKRLDLQSANPSSPKLVSQAIPTSPAPDPESDYLGPSSDQIQNAPVLQLFDNHILSRREDTDSNDRFTGAQDMSAKACAVRAELLTLLPPAMDIRRVIAEASHAGSIWDEYFPSRPDESTFVSTLSESSIAPAEIAKVLICLTISVIHLPHEFDFGALQDPLDPRKFSARCTEAVDRLIVRDDDFAATLPGIEAQTLLAKSHLSEGRLRKAWLVNRRAIEFAYLAGMHLSTRTPRPTDTLFDRRLKIWCSLAAADRTLSLILGLPYGVLESFFQPQIQRRLQMASGDADQYFLQMSLVTGHIIDRNHDFSETSFEETLKLDQELMDAWKTLPESFFGILPGPQETRGHFHAKLPLQMMLNVVRALLHMPFLLKFPHDQRFGVCHREAIQSARNTLMLYKVLRPMMRSYLCKMIDFFAFTMSMILVVYIYGHLDESPALYKQQDDQDWRLVGEVADILGQAANGAGGTVAAQSALILSNIVKSRSQMKEWASAASCKVTIPYFGSIRIGAGPKVLKFHKVHENGNVDSRSSVPAVKNAPPPYPDPYSLQASTFSDPDLSSATYASSSSNSQSPLPRYGVNSKYLAQPLPPGEDPSITEFAGFGSTSFTGLFNDLEGSAWLNLAVDHGLDHGWNMNWFE</sequence>
<keyword evidence="4" id="KW-0539">Nucleus</keyword>
<evidence type="ECO:0000256" key="1">
    <source>
        <dbReference type="ARBA" id="ARBA00023015"/>
    </source>
</evidence>
<dbReference type="GO" id="GO:0008270">
    <property type="term" value="F:zinc ion binding"/>
    <property type="evidence" value="ECO:0007669"/>
    <property type="project" value="InterPro"/>
</dbReference>
<dbReference type="OrthoDB" id="6509908at2759"/>
<evidence type="ECO:0000256" key="4">
    <source>
        <dbReference type="ARBA" id="ARBA00023242"/>
    </source>
</evidence>
<evidence type="ECO:0000313" key="7">
    <source>
        <dbReference type="Proteomes" id="UP000019376"/>
    </source>
</evidence>
<evidence type="ECO:0000256" key="5">
    <source>
        <dbReference type="SAM" id="MobiDB-lite"/>
    </source>
</evidence>
<name>S7ZAS2_PENO1</name>
<dbReference type="PANTHER" id="PTHR47840">
    <property type="entry name" value="ZN(II)2CYS6 TRANSCRIPTION FACTOR (EUROFUNG)-RELATED"/>
    <property type="match status" value="1"/>
</dbReference>
<keyword evidence="3" id="KW-0804">Transcription</keyword>
<keyword evidence="2" id="KW-0238">DNA-binding</keyword>
<organism evidence="6 7">
    <name type="scientific">Penicillium oxalicum (strain 114-2 / CGMCC 5302)</name>
    <name type="common">Penicillium decumbens</name>
    <dbReference type="NCBI Taxonomy" id="933388"/>
    <lineage>
        <taxon>Eukaryota</taxon>
        <taxon>Fungi</taxon>
        <taxon>Dikarya</taxon>
        <taxon>Ascomycota</taxon>
        <taxon>Pezizomycotina</taxon>
        <taxon>Eurotiomycetes</taxon>
        <taxon>Eurotiomycetidae</taxon>
        <taxon>Eurotiales</taxon>
        <taxon>Aspergillaceae</taxon>
        <taxon>Penicillium</taxon>
    </lineage>
</organism>
<proteinExistence type="predicted"/>
<gene>
    <name evidence="6" type="ORF">PDE_00722</name>
</gene>
<evidence type="ECO:0000256" key="2">
    <source>
        <dbReference type="ARBA" id="ARBA00023125"/>
    </source>
</evidence>
<dbReference type="InterPro" id="IPR001138">
    <property type="entry name" value="Zn2Cys6_DnaBD"/>
</dbReference>
<dbReference type="PhylomeDB" id="S7ZAS2"/>
<dbReference type="Proteomes" id="UP000019376">
    <property type="component" value="Unassembled WGS sequence"/>
</dbReference>
<keyword evidence="7" id="KW-1185">Reference proteome</keyword>
<keyword evidence="1" id="KW-0805">Transcription regulation</keyword>
<evidence type="ECO:0000313" key="6">
    <source>
        <dbReference type="EMBL" id="EPS25786.1"/>
    </source>
</evidence>
<dbReference type="EMBL" id="KB644408">
    <property type="protein sequence ID" value="EPS25786.1"/>
    <property type="molecule type" value="Genomic_DNA"/>
</dbReference>
<accession>S7ZAS2</accession>
<dbReference type="GO" id="GO:0003677">
    <property type="term" value="F:DNA binding"/>
    <property type="evidence" value="ECO:0007669"/>
    <property type="project" value="UniProtKB-KW"/>
</dbReference>
<dbReference type="GO" id="GO:0000981">
    <property type="term" value="F:DNA-binding transcription factor activity, RNA polymerase II-specific"/>
    <property type="evidence" value="ECO:0007669"/>
    <property type="project" value="InterPro"/>
</dbReference>
<feature type="compositionally biased region" description="Polar residues" evidence="5">
    <location>
        <begin position="104"/>
        <end position="118"/>
    </location>
</feature>
<dbReference type="PANTHER" id="PTHR47840:SF1">
    <property type="entry name" value="ZN(II)2CYS6 TRANSCRIPTION FACTOR (EUROFUNG)"/>
    <property type="match status" value="1"/>
</dbReference>
<dbReference type="Gene3D" id="4.10.240.10">
    <property type="entry name" value="Zn(2)-C6 fungal-type DNA-binding domain"/>
    <property type="match status" value="1"/>
</dbReference>
<dbReference type="CDD" id="cd00067">
    <property type="entry name" value="GAL4"/>
    <property type="match status" value="1"/>
</dbReference>
<dbReference type="CDD" id="cd12148">
    <property type="entry name" value="fungal_TF_MHR"/>
    <property type="match status" value="1"/>
</dbReference>
<reference evidence="6 7" key="1">
    <citation type="journal article" date="2013" name="PLoS ONE">
        <title>Genomic and secretomic analyses reveal unique features of the lignocellulolytic enzyme system of Penicillium decumbens.</title>
        <authorList>
            <person name="Liu G."/>
            <person name="Zhang L."/>
            <person name="Wei X."/>
            <person name="Zou G."/>
            <person name="Qin Y."/>
            <person name="Ma L."/>
            <person name="Li J."/>
            <person name="Zheng H."/>
            <person name="Wang S."/>
            <person name="Wang C."/>
            <person name="Xun L."/>
            <person name="Zhao G.-P."/>
            <person name="Zhou Z."/>
            <person name="Qu Y."/>
        </authorList>
    </citation>
    <scope>NUCLEOTIDE SEQUENCE [LARGE SCALE GENOMIC DNA]</scope>
    <source>
        <strain evidence="7">114-2 / CGMCC 5302</strain>
    </source>
</reference>
<evidence type="ECO:0000256" key="3">
    <source>
        <dbReference type="ARBA" id="ARBA00023163"/>
    </source>
</evidence>
<dbReference type="eggNOG" id="ENOG502SJ8Q">
    <property type="taxonomic scope" value="Eukaryota"/>
</dbReference>
<protein>
    <recommendedName>
        <fullName evidence="8">Zn(2)-C6 fungal-type domain-containing protein</fullName>
    </recommendedName>
</protein>
<evidence type="ECO:0008006" key="8">
    <source>
        <dbReference type="Google" id="ProtNLM"/>
    </source>
</evidence>
<feature type="region of interest" description="Disordered" evidence="5">
    <location>
        <begin position="104"/>
        <end position="134"/>
    </location>
</feature>
<dbReference type="STRING" id="933388.S7ZAS2"/>
<dbReference type="AlphaFoldDB" id="S7ZAS2"/>
<dbReference type="HOGENOM" id="CLU_004804_2_2_1"/>
<dbReference type="InterPro" id="IPR036864">
    <property type="entry name" value="Zn2-C6_fun-type_DNA-bd_sf"/>
</dbReference>